<dbReference type="InterPro" id="IPR011006">
    <property type="entry name" value="CheY-like_superfamily"/>
</dbReference>
<sequence length="288" mass="32720">MTKNSILIVDDTPMNIRLLFDILTVNGFDISVVKSGEMALEKVPLIKPDLILLDVMMPGIDGFETCRCLKADASLKNIPIIFMTALSDLEHKVKGLQMGAVDYITKPIQVEEVIARVNVHITLINAQQQLVQEVTERIEAQTQLQKILEELQQTQTQLIQSEKMSSLGELVAGIAHEINNPVNFIYGNLTYTQEYIHNLFKIVEAYQQYYPNPVPEIQAEIEANELDYLTEDLPKLLSSMKIGAERIRDIVLSLRIFSRLDESEIKNVDIHDCAFAYFEIRRGIKALM</sequence>
<dbReference type="GO" id="GO:0006355">
    <property type="term" value="P:regulation of DNA-templated transcription"/>
    <property type="evidence" value="ECO:0007669"/>
    <property type="project" value="TreeGrafter"/>
</dbReference>
<evidence type="ECO:0000256" key="3">
    <source>
        <dbReference type="ARBA" id="ARBA00022553"/>
    </source>
</evidence>
<evidence type="ECO:0000313" key="12">
    <source>
        <dbReference type="Proteomes" id="UP000667802"/>
    </source>
</evidence>
<dbReference type="InterPro" id="IPR039420">
    <property type="entry name" value="WalR-like"/>
</dbReference>
<evidence type="ECO:0000256" key="1">
    <source>
        <dbReference type="ARBA" id="ARBA00000085"/>
    </source>
</evidence>
<protein>
    <recommendedName>
        <fullName evidence="2">histidine kinase</fullName>
        <ecNumber evidence="2">2.7.13.3</ecNumber>
    </recommendedName>
</protein>
<dbReference type="CDD" id="cd19920">
    <property type="entry name" value="REC_PA4781-like"/>
    <property type="match status" value="1"/>
</dbReference>
<accession>A0AAP5MBX1</accession>
<dbReference type="RefSeq" id="WP_310834335.1">
    <property type="nucleotide sequence ID" value="NZ_JAALHA020000026.1"/>
</dbReference>
<dbReference type="AlphaFoldDB" id="A0AAP5MBX1"/>
<feature type="modified residue" description="4-aspartylphosphate" evidence="8">
    <location>
        <position position="54"/>
    </location>
</feature>
<dbReference type="GO" id="GO:0000976">
    <property type="term" value="F:transcription cis-regulatory region binding"/>
    <property type="evidence" value="ECO:0007669"/>
    <property type="project" value="TreeGrafter"/>
</dbReference>
<dbReference type="PANTHER" id="PTHR48111">
    <property type="entry name" value="REGULATOR OF RPOS"/>
    <property type="match status" value="1"/>
</dbReference>
<keyword evidence="12" id="KW-1185">Reference proteome</keyword>
<evidence type="ECO:0000256" key="9">
    <source>
        <dbReference type="SAM" id="Coils"/>
    </source>
</evidence>
<evidence type="ECO:0000256" key="2">
    <source>
        <dbReference type="ARBA" id="ARBA00012438"/>
    </source>
</evidence>
<evidence type="ECO:0000256" key="5">
    <source>
        <dbReference type="ARBA" id="ARBA00023015"/>
    </source>
</evidence>
<dbReference type="Proteomes" id="UP000667802">
    <property type="component" value="Unassembled WGS sequence"/>
</dbReference>
<dbReference type="SMART" id="SM00388">
    <property type="entry name" value="HisKA"/>
    <property type="match status" value="1"/>
</dbReference>
<evidence type="ECO:0000256" key="4">
    <source>
        <dbReference type="ARBA" id="ARBA00023012"/>
    </source>
</evidence>
<dbReference type="CDD" id="cd00082">
    <property type="entry name" value="HisKA"/>
    <property type="match status" value="1"/>
</dbReference>
<evidence type="ECO:0000256" key="7">
    <source>
        <dbReference type="ARBA" id="ARBA00023163"/>
    </source>
</evidence>
<keyword evidence="3 8" id="KW-0597">Phosphoprotein</keyword>
<dbReference type="GO" id="GO:0000155">
    <property type="term" value="F:phosphorelay sensor kinase activity"/>
    <property type="evidence" value="ECO:0007669"/>
    <property type="project" value="InterPro"/>
</dbReference>
<dbReference type="SMART" id="SM00448">
    <property type="entry name" value="REC"/>
    <property type="match status" value="1"/>
</dbReference>
<feature type="coiled-coil region" evidence="9">
    <location>
        <begin position="124"/>
        <end position="164"/>
    </location>
</feature>
<dbReference type="SUPFAM" id="SSF52172">
    <property type="entry name" value="CheY-like"/>
    <property type="match status" value="1"/>
</dbReference>
<evidence type="ECO:0000256" key="8">
    <source>
        <dbReference type="PROSITE-ProRule" id="PRU00169"/>
    </source>
</evidence>
<dbReference type="Gene3D" id="3.40.50.2300">
    <property type="match status" value="1"/>
</dbReference>
<evidence type="ECO:0000313" key="11">
    <source>
        <dbReference type="EMBL" id="MDR9899705.1"/>
    </source>
</evidence>
<name>A0AAP5MBX1_9CYAN</name>
<dbReference type="Pfam" id="PF00072">
    <property type="entry name" value="Response_reg"/>
    <property type="match status" value="1"/>
</dbReference>
<dbReference type="EC" id="2.7.13.3" evidence="2"/>
<dbReference type="GO" id="GO:0032993">
    <property type="term" value="C:protein-DNA complex"/>
    <property type="evidence" value="ECO:0007669"/>
    <property type="project" value="TreeGrafter"/>
</dbReference>
<keyword evidence="9" id="KW-0175">Coiled coil</keyword>
<reference evidence="12" key="1">
    <citation type="journal article" date="2021" name="Science">
        <title>Hunting the eagle killer: A cyanobacterial neurotoxin causes vacuolar myelinopathy.</title>
        <authorList>
            <person name="Breinlinger S."/>
            <person name="Phillips T.J."/>
            <person name="Haram B.N."/>
            <person name="Mares J."/>
            <person name="Martinez Yerena J.A."/>
            <person name="Hrouzek P."/>
            <person name="Sobotka R."/>
            <person name="Henderson W.M."/>
            <person name="Schmieder P."/>
            <person name="Williams S.M."/>
            <person name="Lauderdale J.D."/>
            <person name="Wilde H.D."/>
            <person name="Gerrin W."/>
            <person name="Kust A."/>
            <person name="Washington J.W."/>
            <person name="Wagner C."/>
            <person name="Geier B."/>
            <person name="Liebeke M."/>
            <person name="Enke H."/>
            <person name="Niedermeyer T.H.J."/>
            <person name="Wilde S.B."/>
        </authorList>
    </citation>
    <scope>NUCLEOTIDE SEQUENCE [LARGE SCALE GENOMIC DNA]</scope>
    <source>
        <strain evidence="12">Thurmond2011</strain>
    </source>
</reference>
<keyword evidence="4" id="KW-0902">Two-component regulatory system</keyword>
<dbReference type="Gene3D" id="1.10.287.130">
    <property type="match status" value="1"/>
</dbReference>
<gene>
    <name evidence="11" type="ORF">G7B40_034870</name>
</gene>
<feature type="domain" description="Response regulatory" evidence="10">
    <location>
        <begin position="5"/>
        <end position="121"/>
    </location>
</feature>
<dbReference type="InterPro" id="IPR036097">
    <property type="entry name" value="HisK_dim/P_sf"/>
</dbReference>
<evidence type="ECO:0000256" key="6">
    <source>
        <dbReference type="ARBA" id="ARBA00023125"/>
    </source>
</evidence>
<dbReference type="GO" id="GO:0000156">
    <property type="term" value="F:phosphorelay response regulator activity"/>
    <property type="evidence" value="ECO:0007669"/>
    <property type="project" value="TreeGrafter"/>
</dbReference>
<dbReference type="PROSITE" id="PS50110">
    <property type="entry name" value="RESPONSE_REGULATORY"/>
    <property type="match status" value="1"/>
</dbReference>
<keyword evidence="6" id="KW-0238">DNA-binding</keyword>
<comment type="caution">
    <text evidence="11">The sequence shown here is derived from an EMBL/GenBank/DDBJ whole genome shotgun (WGS) entry which is preliminary data.</text>
</comment>
<organism evidence="11 12">
    <name type="scientific">Aetokthonos hydrillicola Thurmond2011</name>
    <dbReference type="NCBI Taxonomy" id="2712845"/>
    <lineage>
        <taxon>Bacteria</taxon>
        <taxon>Bacillati</taxon>
        <taxon>Cyanobacteriota</taxon>
        <taxon>Cyanophyceae</taxon>
        <taxon>Nostocales</taxon>
        <taxon>Hapalosiphonaceae</taxon>
        <taxon>Aetokthonos</taxon>
    </lineage>
</organism>
<dbReference type="InterPro" id="IPR001789">
    <property type="entry name" value="Sig_transdc_resp-reg_receiver"/>
</dbReference>
<dbReference type="GO" id="GO:0005829">
    <property type="term" value="C:cytosol"/>
    <property type="evidence" value="ECO:0007669"/>
    <property type="project" value="TreeGrafter"/>
</dbReference>
<dbReference type="SUPFAM" id="SSF47384">
    <property type="entry name" value="Homodimeric domain of signal transducing histidine kinase"/>
    <property type="match status" value="1"/>
</dbReference>
<keyword evidence="7" id="KW-0804">Transcription</keyword>
<dbReference type="EMBL" id="JAALHA020000026">
    <property type="protein sequence ID" value="MDR9899705.1"/>
    <property type="molecule type" value="Genomic_DNA"/>
</dbReference>
<dbReference type="InterPro" id="IPR003661">
    <property type="entry name" value="HisK_dim/P_dom"/>
</dbReference>
<proteinExistence type="predicted"/>
<evidence type="ECO:0000259" key="10">
    <source>
        <dbReference type="PROSITE" id="PS50110"/>
    </source>
</evidence>
<comment type="catalytic activity">
    <reaction evidence="1">
        <text>ATP + protein L-histidine = ADP + protein N-phospho-L-histidine.</text>
        <dbReference type="EC" id="2.7.13.3"/>
    </reaction>
</comment>
<dbReference type="PANTHER" id="PTHR48111:SF1">
    <property type="entry name" value="TWO-COMPONENT RESPONSE REGULATOR ORR33"/>
    <property type="match status" value="1"/>
</dbReference>
<keyword evidence="5" id="KW-0805">Transcription regulation</keyword>